<dbReference type="Pfam" id="PF18952">
    <property type="entry name" value="DUF5696"/>
    <property type="match status" value="1"/>
</dbReference>
<comment type="caution">
    <text evidence="2">The sequence shown here is derived from an EMBL/GenBank/DDBJ whole genome shotgun (WGS) entry which is preliminary data.</text>
</comment>
<dbReference type="OrthoDB" id="9793135at2"/>
<feature type="signal peptide" evidence="1">
    <location>
        <begin position="1"/>
        <end position="25"/>
    </location>
</feature>
<keyword evidence="1" id="KW-0732">Signal</keyword>
<dbReference type="InterPro" id="IPR043751">
    <property type="entry name" value="DUF5696"/>
</dbReference>
<reference evidence="2 3" key="1">
    <citation type="submission" date="2018-07" db="EMBL/GenBank/DDBJ databases">
        <title>Genomic Encyclopedia of Type Strains, Phase III (KMG-III): the genomes of soil and plant-associated and newly described type strains.</title>
        <authorList>
            <person name="Whitman W."/>
        </authorList>
    </citation>
    <scope>NUCLEOTIDE SEQUENCE [LARGE SCALE GENOMIC DNA]</scope>
    <source>
        <strain evidence="2 3">CECT 7287</strain>
    </source>
</reference>
<dbReference type="InterPro" id="IPR017853">
    <property type="entry name" value="GH"/>
</dbReference>
<sequence length="865" mass="95601">MGKKTKWIVIAGCCLALSTAIILHEAFPEARTEPDIRAEKKAAAEKRHSATVKTNPEAEVTVAAIGEAAAELPAGMRVVAENSRLQLLLNDKTTEAAVREKRSGMIWSTNPLDRDKDSIATSVNKAELASQLILSYYNDRGHESFINNASESIEKGQFEIAPIDNGVRIVYEIGSSENGLGAIPQVVSKERFEERILGQIEDESVRNRLRSRFFFNEERSVYERKKMQDYIVKDVVAILESIGYTAEEAKRDSESAGAAKEEGNEAPRFVVPISYELDGANLVVRVDTDAMEDTEAFPLHDMQLLPFFGAAGMAEEGYMFVPDGSGALIALNDTNKGTRAYEAPLYGPDRTPLDSGLTLAQYTQISRLPVFGVKRGNEAMFAVIEQGDAVASIRADTSGKLNSYNRIGASFRMKNMEPVEFRAGSVTRQVPKYSQSYDSGITLRYGFLSGDSADYVGMAHSYRDYLVKRYGLTRVQKTSDSPFVLELIGSIPVRETFLGIPYKSVEPVTTFEQAIDLMDALQAQGVYQIRLKYSGWFNKGYYHSFPDTIKPDSVLGGRKGFAELAGYAQERNIELYPDVAFQRVYVNGKGFRASRDAARFLNRKSAKSYKPDIVTTNPSDMEYYLLSPRKLPKVVSEFLDDYAPLGAGGISLRDLGEDLNSEVTPRETLNRQEAAELAASALQTIRDAVGRTLLSGGNAYAIPYADTITDAPLESSHFNIAPEQVPFYSIVLRGYADISGAPMNHGKDQDPRSTLLKMLETGSNVFYQWFYEEPSAIRDTKLNDLYSSHYANWLDEAVGVYKEANAVLKQVQGQTIADHRKLADGVYETTYEKGLKVIVNYNKAAVTAQGAAIEALGYRVIGGEL</sequence>
<dbReference type="EMBL" id="QRDZ01000044">
    <property type="protein sequence ID" value="RED55213.1"/>
    <property type="molecule type" value="Genomic_DNA"/>
</dbReference>
<dbReference type="SUPFAM" id="SSF51445">
    <property type="entry name" value="(Trans)glycosidases"/>
    <property type="match status" value="1"/>
</dbReference>
<name>A0A3D9I0F8_9BACL</name>
<feature type="chain" id="PRO_5038557556" evidence="1">
    <location>
        <begin position="26"/>
        <end position="865"/>
    </location>
</feature>
<evidence type="ECO:0000256" key="1">
    <source>
        <dbReference type="SAM" id="SignalP"/>
    </source>
</evidence>
<evidence type="ECO:0000313" key="2">
    <source>
        <dbReference type="EMBL" id="RED55213.1"/>
    </source>
</evidence>
<proteinExistence type="predicted"/>
<protein>
    <submittedName>
        <fullName evidence="2">Uncharacterized protein</fullName>
    </submittedName>
</protein>
<organism evidence="2 3">
    <name type="scientific">Cohnella phaseoli</name>
    <dbReference type="NCBI Taxonomy" id="456490"/>
    <lineage>
        <taxon>Bacteria</taxon>
        <taxon>Bacillati</taxon>
        <taxon>Bacillota</taxon>
        <taxon>Bacilli</taxon>
        <taxon>Bacillales</taxon>
        <taxon>Paenibacillaceae</taxon>
        <taxon>Cohnella</taxon>
    </lineage>
</organism>
<dbReference type="Proteomes" id="UP000256977">
    <property type="component" value="Unassembled WGS sequence"/>
</dbReference>
<dbReference type="RefSeq" id="WP_116065277.1">
    <property type="nucleotide sequence ID" value="NZ_QRDZ01000044.1"/>
</dbReference>
<dbReference type="AlphaFoldDB" id="A0A3D9I0F8"/>
<keyword evidence="3" id="KW-1185">Reference proteome</keyword>
<accession>A0A3D9I0F8</accession>
<gene>
    <name evidence="2" type="ORF">DFP98_14456</name>
</gene>
<evidence type="ECO:0000313" key="3">
    <source>
        <dbReference type="Proteomes" id="UP000256977"/>
    </source>
</evidence>